<protein>
    <recommendedName>
        <fullName evidence="4">EcsC family protein</fullName>
    </recommendedName>
</protein>
<dbReference type="AlphaFoldDB" id="A0A7W3MZ30"/>
<sequence>MSGEAERIEEGPEDRSRDRQGDLGVPEPRDGSGRDGGNAEIARLVGRLTGDREMDNATRGRLLGRLARLLADSARRAGAGGLRGGRWLADLMTEIAPHIPVRDAATLSAHHHGLTGERLADSLVRVAANSTTAVGAAGGALSAVKFAAPPLLLTAPAQLVAETVVIAAIEVKLIAELHAVYGVQVPGTPSARGAAFLTAWARQRGINPLQTGSFTGALGSAARAALRKRLLRTMGRSMTTLGPFLTGAAAGATLNRAATKRLAEEVRKDLRRQVGAPQWYRELPG</sequence>
<proteinExistence type="predicted"/>
<dbReference type="EMBL" id="JACJII010000001">
    <property type="protein sequence ID" value="MBA9004534.1"/>
    <property type="molecule type" value="Genomic_DNA"/>
</dbReference>
<reference evidence="2 3" key="1">
    <citation type="submission" date="2020-08" db="EMBL/GenBank/DDBJ databases">
        <title>Sequencing the genomes of 1000 actinobacteria strains.</title>
        <authorList>
            <person name="Klenk H.-P."/>
        </authorList>
    </citation>
    <scope>NUCLEOTIDE SEQUENCE [LARGE SCALE GENOMIC DNA]</scope>
    <source>
        <strain evidence="2 3">DSM 45823</strain>
    </source>
</reference>
<dbReference type="Proteomes" id="UP000539313">
    <property type="component" value="Unassembled WGS sequence"/>
</dbReference>
<accession>A0A7W3MZ30</accession>
<dbReference type="RefSeq" id="WP_312881069.1">
    <property type="nucleotide sequence ID" value="NZ_JACJII010000001.1"/>
</dbReference>
<comment type="caution">
    <text evidence="2">The sequence shown here is derived from an EMBL/GenBank/DDBJ whole genome shotgun (WGS) entry which is preliminary data.</text>
</comment>
<evidence type="ECO:0008006" key="4">
    <source>
        <dbReference type="Google" id="ProtNLM"/>
    </source>
</evidence>
<keyword evidence="3" id="KW-1185">Reference proteome</keyword>
<gene>
    <name evidence="2" type="ORF">HNR21_003416</name>
</gene>
<evidence type="ECO:0000256" key="1">
    <source>
        <dbReference type="SAM" id="MobiDB-lite"/>
    </source>
</evidence>
<evidence type="ECO:0000313" key="2">
    <source>
        <dbReference type="EMBL" id="MBA9004534.1"/>
    </source>
</evidence>
<feature type="compositionally biased region" description="Basic and acidic residues" evidence="1">
    <location>
        <begin position="1"/>
        <end position="33"/>
    </location>
</feature>
<name>A0A7W3MZ30_9ACTN</name>
<feature type="region of interest" description="Disordered" evidence="1">
    <location>
        <begin position="1"/>
        <end position="39"/>
    </location>
</feature>
<evidence type="ECO:0000313" key="3">
    <source>
        <dbReference type="Proteomes" id="UP000539313"/>
    </source>
</evidence>
<organism evidence="2 3">
    <name type="scientific">Thermomonospora cellulosilytica</name>
    <dbReference type="NCBI Taxonomy" id="1411118"/>
    <lineage>
        <taxon>Bacteria</taxon>
        <taxon>Bacillati</taxon>
        <taxon>Actinomycetota</taxon>
        <taxon>Actinomycetes</taxon>
        <taxon>Streptosporangiales</taxon>
        <taxon>Thermomonosporaceae</taxon>
        <taxon>Thermomonospora</taxon>
    </lineage>
</organism>